<proteinExistence type="predicted"/>
<evidence type="ECO:0000313" key="1">
    <source>
        <dbReference type="EMBL" id="QHB36608.1"/>
    </source>
</evidence>
<organism evidence="1 2">
    <name type="scientific">Arthrobacter phage Adolin</name>
    <dbReference type="NCBI Taxonomy" id="2686213"/>
    <lineage>
        <taxon>Viruses</taxon>
        <taxon>Duplodnaviria</taxon>
        <taxon>Heunggongvirae</taxon>
        <taxon>Uroviricota</taxon>
        <taxon>Caudoviricetes</taxon>
        <taxon>Casidaviridae</taxon>
        <taxon>Manhattanvirus</taxon>
        <taxon>Manhattanvirus drmanhattan</taxon>
    </lineage>
</organism>
<dbReference type="SUPFAM" id="SSF52309">
    <property type="entry name" value="N-(deoxy)ribosyltransferase-like"/>
    <property type="match status" value="1"/>
</dbReference>
<name>A0A6B9LBH1_9CAUD</name>
<dbReference type="Pfam" id="PF14359">
    <property type="entry name" value="DUF4406"/>
    <property type="match status" value="1"/>
</dbReference>
<sequence>MRLYLAGPMRGYPRWNFDAFERGASALRSAGFEVASPAETDLANGFDPDAPAELFTREHLISALLRDAELVLHSDGVALMEGWRDSKGAMAERALARAVGIPVRPVSHWLNDGPTPQEGTNE</sequence>
<dbReference type="Gene3D" id="3.40.50.10400">
    <property type="entry name" value="Hypothetical protein PA1492"/>
    <property type="match status" value="1"/>
</dbReference>
<dbReference type="EMBL" id="MN813676">
    <property type="protein sequence ID" value="QHB36608.1"/>
    <property type="molecule type" value="Genomic_DNA"/>
</dbReference>
<reference evidence="2" key="1">
    <citation type="submission" date="2019-12" db="EMBL/GenBank/DDBJ databases">
        <authorList>
            <person name="Case Z.W."/>
            <person name="Garlena R.A."/>
            <person name="Russell D.A."/>
            <person name="Pope W.H."/>
            <person name="Jacobs-Sera D."/>
            <person name="Hatfull G.F."/>
        </authorList>
    </citation>
    <scope>NUCLEOTIDE SEQUENCE [LARGE SCALE GENOMIC DNA]</scope>
</reference>
<dbReference type="InterPro" id="IPR025518">
    <property type="entry name" value="DUF4406"/>
</dbReference>
<dbReference type="Proteomes" id="UP000465120">
    <property type="component" value="Segment"/>
</dbReference>
<protein>
    <submittedName>
        <fullName evidence="1">Nucleoside deoxyribosyltransferase</fullName>
    </submittedName>
</protein>
<evidence type="ECO:0000313" key="2">
    <source>
        <dbReference type="Proteomes" id="UP000465120"/>
    </source>
</evidence>
<gene>
    <name evidence="1" type="primary">26</name>
    <name evidence="1" type="ORF">SEA_ADOLIN_26</name>
</gene>
<accession>A0A6B9LBH1</accession>